<comment type="caution">
    <text evidence="1">The sequence shown here is derived from an EMBL/GenBank/DDBJ whole genome shotgun (WGS) entry which is preliminary data.</text>
</comment>
<accession>A0A5C4VEX3</accession>
<gene>
    <name evidence="1" type="ORF">FH715_01495</name>
</gene>
<evidence type="ECO:0000313" key="1">
    <source>
        <dbReference type="EMBL" id="TNM34381.1"/>
    </source>
</evidence>
<sequence length="73" mass="8265">MRDMQPSDVPFAELQAYVPVPEHSMVADRQMLVLTFTTPVAGHWERYMPLLVRVLRSLCFSEQEALVSADSIG</sequence>
<dbReference type="OrthoDB" id="4214203at2"/>
<name>A0A5C4VEX3_9ACTN</name>
<dbReference type="RefSeq" id="WP_139640136.1">
    <property type="nucleotide sequence ID" value="NZ_BAAAZS010000047.1"/>
</dbReference>
<dbReference type="Proteomes" id="UP000311713">
    <property type="component" value="Unassembled WGS sequence"/>
</dbReference>
<proteinExistence type="predicted"/>
<dbReference type="EMBL" id="VDGT01000001">
    <property type="protein sequence ID" value="TNM34381.1"/>
    <property type="molecule type" value="Genomic_DNA"/>
</dbReference>
<reference evidence="1 2" key="1">
    <citation type="submission" date="2019-06" db="EMBL/GenBank/DDBJ databases">
        <title>Draft genome of Streptomyces sedi sp. JCM16909.</title>
        <authorList>
            <person name="Klykleung N."/>
            <person name="Tanasupawat S."/>
            <person name="Kudo T."/>
            <person name="Yuki M."/>
            <person name="Ohkuma M."/>
        </authorList>
    </citation>
    <scope>NUCLEOTIDE SEQUENCE [LARGE SCALE GENOMIC DNA]</scope>
    <source>
        <strain evidence="1 2">JCM 16909</strain>
    </source>
</reference>
<keyword evidence="2" id="KW-1185">Reference proteome</keyword>
<dbReference type="AlphaFoldDB" id="A0A5C4VEX3"/>
<evidence type="ECO:0000313" key="2">
    <source>
        <dbReference type="Proteomes" id="UP000311713"/>
    </source>
</evidence>
<protein>
    <submittedName>
        <fullName evidence="1">Uncharacterized protein</fullName>
    </submittedName>
</protein>
<organism evidence="1 2">
    <name type="scientific">Streptomyces sedi</name>
    <dbReference type="NCBI Taxonomy" id="555059"/>
    <lineage>
        <taxon>Bacteria</taxon>
        <taxon>Bacillati</taxon>
        <taxon>Actinomycetota</taxon>
        <taxon>Actinomycetes</taxon>
        <taxon>Kitasatosporales</taxon>
        <taxon>Streptomycetaceae</taxon>
        <taxon>Streptomyces</taxon>
    </lineage>
</organism>